<comment type="caution">
    <text evidence="3">The sequence shown here is derived from an EMBL/GenBank/DDBJ whole genome shotgun (WGS) entry which is preliminary data.</text>
</comment>
<dbReference type="InterPro" id="IPR050229">
    <property type="entry name" value="GlpE_sulfurtransferase"/>
</dbReference>
<dbReference type="Gene3D" id="3.40.250.10">
    <property type="entry name" value="Rhodanese-like domain"/>
    <property type="match status" value="1"/>
</dbReference>
<dbReference type="PROSITE" id="PS00380">
    <property type="entry name" value="RHODANESE_1"/>
    <property type="match status" value="1"/>
</dbReference>
<keyword evidence="1" id="KW-0472">Membrane</keyword>
<dbReference type="Proteomes" id="UP001600941">
    <property type="component" value="Unassembled WGS sequence"/>
</dbReference>
<dbReference type="PANTHER" id="PTHR43031">
    <property type="entry name" value="FAD-DEPENDENT OXIDOREDUCTASE"/>
    <property type="match status" value="1"/>
</dbReference>
<accession>A0ABQ0C0J8</accession>
<evidence type="ECO:0000313" key="4">
    <source>
        <dbReference type="Proteomes" id="UP001600941"/>
    </source>
</evidence>
<keyword evidence="1" id="KW-1133">Transmembrane helix</keyword>
<evidence type="ECO:0000259" key="2">
    <source>
        <dbReference type="PROSITE" id="PS50206"/>
    </source>
</evidence>
<dbReference type="InterPro" id="IPR001307">
    <property type="entry name" value="Thiosulphate_STrfase_CS"/>
</dbReference>
<organism evidence="3 4">
    <name type="scientific">Blautia parvula</name>
    <dbReference type="NCBI Taxonomy" id="2877527"/>
    <lineage>
        <taxon>Bacteria</taxon>
        <taxon>Bacillati</taxon>
        <taxon>Bacillota</taxon>
        <taxon>Clostridia</taxon>
        <taxon>Lachnospirales</taxon>
        <taxon>Lachnospiraceae</taxon>
        <taxon>Blautia</taxon>
    </lineage>
</organism>
<dbReference type="PANTHER" id="PTHR43031:SF1">
    <property type="entry name" value="PYRIDINE NUCLEOTIDE-DISULPHIDE OXIDOREDUCTASE"/>
    <property type="match status" value="1"/>
</dbReference>
<evidence type="ECO:0000256" key="1">
    <source>
        <dbReference type="SAM" id="Phobius"/>
    </source>
</evidence>
<dbReference type="SUPFAM" id="SSF52821">
    <property type="entry name" value="Rhodanese/Cell cycle control phosphatase"/>
    <property type="match status" value="1"/>
</dbReference>
<protein>
    <recommendedName>
        <fullName evidence="2">Rhodanese domain-containing protein</fullName>
    </recommendedName>
</protein>
<keyword evidence="1" id="KW-0812">Transmembrane</keyword>
<dbReference type="InterPro" id="IPR001763">
    <property type="entry name" value="Rhodanese-like_dom"/>
</dbReference>
<dbReference type="EMBL" id="BAABZQ010000001">
    <property type="protein sequence ID" value="GAA6502318.1"/>
    <property type="molecule type" value="Genomic_DNA"/>
</dbReference>
<dbReference type="SMART" id="SM00450">
    <property type="entry name" value="RHOD"/>
    <property type="match status" value="1"/>
</dbReference>
<name>A0ABQ0C0J8_9FIRM</name>
<sequence>MSTYKNNKVYNQQQYFSEMLDKYNCNNYNYSINCNIINHRMYNLPEIAESYQVLWTYRQRKGKRMKRKKKWLQTVIAAGVIAAALAACGENKNGQDTNAAQEDTVKTEYKKITAEEAKERMDKDDKIVILDVRTEEEYKEGHVPGALVIPNETIGSEPLEELPDPDQEILVYCRSGNRSAQAAKKLIEAGYTQVYDFGGIMDWPYDTEK</sequence>
<keyword evidence="4" id="KW-1185">Reference proteome</keyword>
<dbReference type="Pfam" id="PF00581">
    <property type="entry name" value="Rhodanese"/>
    <property type="match status" value="1"/>
</dbReference>
<dbReference type="InterPro" id="IPR036873">
    <property type="entry name" value="Rhodanese-like_dom_sf"/>
</dbReference>
<feature type="domain" description="Rhodanese" evidence="2">
    <location>
        <begin position="123"/>
        <end position="209"/>
    </location>
</feature>
<dbReference type="PROSITE" id="PS50206">
    <property type="entry name" value="RHODANESE_3"/>
    <property type="match status" value="1"/>
</dbReference>
<dbReference type="CDD" id="cd00158">
    <property type="entry name" value="RHOD"/>
    <property type="match status" value="1"/>
</dbReference>
<reference evidence="3 4" key="1">
    <citation type="submission" date="2024-04" db="EMBL/GenBank/DDBJ databases">
        <title>Defined microbial consortia suppress multidrug-resistant proinflammatory Enterobacteriaceae via ecological control.</title>
        <authorList>
            <person name="Furuichi M."/>
            <person name="Kawaguchi T."/>
            <person name="Pust M."/>
            <person name="Yasuma K."/>
            <person name="Plichta D."/>
            <person name="Hasegawa N."/>
            <person name="Ohya T."/>
            <person name="Bhattarai S."/>
            <person name="Sasajima S."/>
            <person name="Aoto Y."/>
            <person name="Tuganbaev T."/>
            <person name="Yaginuma M."/>
            <person name="Ueda M."/>
            <person name="Okahashi N."/>
            <person name="Amafuji K."/>
            <person name="Kiridooshi Y."/>
            <person name="Sugita K."/>
            <person name="Strazar M."/>
            <person name="Skelly A."/>
            <person name="Suda W."/>
            <person name="Hattori M."/>
            <person name="Nakamoto N."/>
            <person name="Caballero S."/>
            <person name="Norman J."/>
            <person name="Olle B."/>
            <person name="Tanoue T."/>
            <person name="Arita M."/>
            <person name="Bucci V."/>
            <person name="Atarashi K."/>
            <person name="Xavier R."/>
            <person name="Honda K."/>
        </authorList>
    </citation>
    <scope>NUCLEOTIDE SEQUENCE [LARGE SCALE GENOMIC DNA]</scope>
    <source>
        <strain evidence="4">k34-0107-D12</strain>
    </source>
</reference>
<proteinExistence type="predicted"/>
<evidence type="ECO:0000313" key="3">
    <source>
        <dbReference type="EMBL" id="GAA6502318.1"/>
    </source>
</evidence>
<feature type="transmembrane region" description="Helical" evidence="1">
    <location>
        <begin position="70"/>
        <end position="87"/>
    </location>
</feature>
<gene>
    <name evidence="3" type="ORF">K340107D12_51340</name>
</gene>